<evidence type="ECO:0000313" key="3">
    <source>
        <dbReference type="Proteomes" id="UP000805614"/>
    </source>
</evidence>
<dbReference type="RefSeq" id="WP_187246200.1">
    <property type="nucleotide sequence ID" value="NZ_BAAAOK010000015.1"/>
</dbReference>
<evidence type="ECO:0000259" key="1">
    <source>
        <dbReference type="PROSITE" id="PS50943"/>
    </source>
</evidence>
<dbReference type="PROSITE" id="PS50943">
    <property type="entry name" value="HTH_CROC1"/>
    <property type="match status" value="1"/>
</dbReference>
<gene>
    <name evidence="2" type="ORF">HKK74_27200</name>
</gene>
<organism evidence="2 3">
    <name type="scientific">Actinomadura alba</name>
    <dbReference type="NCBI Taxonomy" id="406431"/>
    <lineage>
        <taxon>Bacteria</taxon>
        <taxon>Bacillati</taxon>
        <taxon>Actinomycetota</taxon>
        <taxon>Actinomycetes</taxon>
        <taxon>Streptosporangiales</taxon>
        <taxon>Thermomonosporaceae</taxon>
        <taxon>Actinomadura</taxon>
    </lineage>
</organism>
<dbReference type="Pfam" id="PF13560">
    <property type="entry name" value="HTH_31"/>
    <property type="match status" value="1"/>
</dbReference>
<dbReference type="InterPro" id="IPR010982">
    <property type="entry name" value="Lambda_DNA-bd_dom_sf"/>
</dbReference>
<keyword evidence="3" id="KW-1185">Reference proteome</keyword>
<protein>
    <submittedName>
        <fullName evidence="2">Helix-turn-helix domain-containing protein</fullName>
    </submittedName>
</protein>
<dbReference type="InterPro" id="IPR043917">
    <property type="entry name" value="DUF5753"/>
</dbReference>
<feature type="domain" description="HTH cro/C1-type" evidence="1">
    <location>
        <begin position="18"/>
        <end position="72"/>
    </location>
</feature>
<dbReference type="CDD" id="cd00093">
    <property type="entry name" value="HTH_XRE"/>
    <property type="match status" value="1"/>
</dbReference>
<dbReference type="SUPFAM" id="SSF47413">
    <property type="entry name" value="lambda repressor-like DNA-binding domains"/>
    <property type="match status" value="1"/>
</dbReference>
<dbReference type="Proteomes" id="UP000805614">
    <property type="component" value="Unassembled WGS sequence"/>
</dbReference>
<name>A0ABR7LWM9_9ACTN</name>
<dbReference type="InterPro" id="IPR001387">
    <property type="entry name" value="Cro/C1-type_HTH"/>
</dbReference>
<dbReference type="Pfam" id="PF19054">
    <property type="entry name" value="DUF5753"/>
    <property type="match status" value="1"/>
</dbReference>
<reference evidence="2 3" key="1">
    <citation type="submission" date="2020-06" db="EMBL/GenBank/DDBJ databases">
        <title>Actinomadura xiongansis sp. nov., isolated from soil of Baiyangdian.</title>
        <authorList>
            <person name="Zhang X."/>
        </authorList>
    </citation>
    <scope>NUCLEOTIDE SEQUENCE [LARGE SCALE GENOMIC DNA]</scope>
    <source>
        <strain evidence="2 3">HBUM206468</strain>
    </source>
</reference>
<comment type="caution">
    <text evidence="2">The sequence shown here is derived from an EMBL/GenBank/DDBJ whole genome shotgun (WGS) entry which is preliminary data.</text>
</comment>
<dbReference type="Gene3D" id="1.10.260.40">
    <property type="entry name" value="lambda repressor-like DNA-binding domains"/>
    <property type="match status" value="1"/>
</dbReference>
<evidence type="ECO:0000313" key="2">
    <source>
        <dbReference type="EMBL" id="MBC6469155.1"/>
    </source>
</evidence>
<dbReference type="EMBL" id="JABVEC010000024">
    <property type="protein sequence ID" value="MBC6469155.1"/>
    <property type="molecule type" value="Genomic_DNA"/>
</dbReference>
<sequence length="285" mass="32147">MPEEPPSSARLRRIGRTLRELREAKRMTLKAAGHRVERSSGSLSLIENGLQPLRLRDLKHILDVYGAPDGTLRVGLMELARQARQTGWWTDFKDVLSPSGLDYASLEYDATLLDAIETQFIPGLLQTEAYTRAVMESSLVERQIGKADQLVAFRMARQQILRRPDPPQLRTILDEATLRRVRGGREVMRAQLHQLLNESQRDHITLQVLPFSCMADPGINGASTMLEIGRPSILSAVLVDHLTGRLTLEDEADLVRYRETFERACAVALSETDSRTLIQRIISEL</sequence>
<proteinExistence type="predicted"/>
<dbReference type="SMART" id="SM00530">
    <property type="entry name" value="HTH_XRE"/>
    <property type="match status" value="1"/>
</dbReference>
<accession>A0ABR7LWM9</accession>